<dbReference type="AlphaFoldDB" id="A0A8H6VYD7"/>
<keyword evidence="9" id="KW-0858">Xylan degradation</keyword>
<evidence type="ECO:0000256" key="9">
    <source>
        <dbReference type="RuleBase" id="RU367111"/>
    </source>
</evidence>
<organism evidence="13 14">
    <name type="scientific">Mycena indigotica</name>
    <dbReference type="NCBI Taxonomy" id="2126181"/>
    <lineage>
        <taxon>Eukaryota</taxon>
        <taxon>Fungi</taxon>
        <taxon>Dikarya</taxon>
        <taxon>Basidiomycota</taxon>
        <taxon>Agaricomycotina</taxon>
        <taxon>Agaricomycetes</taxon>
        <taxon>Agaricomycetidae</taxon>
        <taxon>Agaricales</taxon>
        <taxon>Marasmiineae</taxon>
        <taxon>Mycenaceae</taxon>
        <taxon>Mycena</taxon>
    </lineage>
</organism>
<gene>
    <name evidence="13" type="ORF">MIND_01168600</name>
</gene>
<dbReference type="GeneID" id="59350722"/>
<feature type="disulfide bond" evidence="8">
    <location>
        <begin position="178"/>
        <end position="179"/>
    </location>
</feature>
<dbReference type="GO" id="GO:0031222">
    <property type="term" value="P:arabinan catabolic process"/>
    <property type="evidence" value="ECO:0007669"/>
    <property type="project" value="UniProtKB-UniRule"/>
</dbReference>
<evidence type="ECO:0000256" key="1">
    <source>
        <dbReference type="ARBA" id="ARBA00001462"/>
    </source>
</evidence>
<dbReference type="InterPro" id="IPR007934">
    <property type="entry name" value="AbfB_ABD"/>
</dbReference>
<dbReference type="RefSeq" id="XP_037215132.1">
    <property type="nucleotide sequence ID" value="XM_037368206.1"/>
</dbReference>
<dbReference type="OrthoDB" id="157622at2759"/>
<feature type="disulfide bond" evidence="8">
    <location>
        <begin position="82"/>
        <end position="87"/>
    </location>
</feature>
<proteinExistence type="inferred from homology"/>
<dbReference type="InterPro" id="IPR040521">
    <property type="entry name" value="KDZ"/>
</dbReference>
<dbReference type="Pfam" id="PF09206">
    <property type="entry name" value="ArabFuran-catal"/>
    <property type="match status" value="1"/>
</dbReference>
<feature type="domain" description="Alpha-L-arabinofuranosidase B arabinose-binding" evidence="11">
    <location>
        <begin position="351"/>
        <end position="399"/>
    </location>
</feature>
<keyword evidence="5" id="KW-0325">Glycoprotein</keyword>
<dbReference type="UniPathway" id="UPA00667"/>
<feature type="domain" description="Alpha-L-arabinofuranosidase B catalytic" evidence="12">
    <location>
        <begin position="21"/>
        <end position="333"/>
    </location>
</feature>
<dbReference type="EC" id="3.2.1.55" evidence="9"/>
<dbReference type="PANTHER" id="PTHR39447:SF2">
    <property type="entry name" value="ALPHA-L-ARABINOFURANOSIDASE B"/>
    <property type="match status" value="1"/>
</dbReference>
<feature type="region of interest" description="Disordered" evidence="10">
    <location>
        <begin position="640"/>
        <end position="670"/>
    </location>
</feature>
<dbReference type="PANTHER" id="PTHR39447">
    <property type="entry name" value="ALPHA-L-ARABINOFURANOSIDASE B"/>
    <property type="match status" value="1"/>
</dbReference>
<dbReference type="InterPro" id="IPR015289">
    <property type="entry name" value="A-L-arabinofuranosidase_B_cat"/>
</dbReference>
<evidence type="ECO:0000259" key="11">
    <source>
        <dbReference type="Pfam" id="PF05270"/>
    </source>
</evidence>
<dbReference type="SUPFAM" id="SSF110221">
    <property type="entry name" value="AbfB domain"/>
    <property type="match status" value="1"/>
</dbReference>
<keyword evidence="9" id="KW-0119">Carbohydrate metabolism</keyword>
<evidence type="ECO:0000313" key="14">
    <source>
        <dbReference type="Proteomes" id="UP000636479"/>
    </source>
</evidence>
<keyword evidence="9" id="KW-0964">Secreted</keyword>
<feature type="region of interest" description="Disordered" evidence="10">
    <location>
        <begin position="469"/>
        <end position="492"/>
    </location>
</feature>
<feature type="active site" description="Nucleophile" evidence="7">
    <location>
        <position position="221"/>
    </location>
</feature>
<dbReference type="Gene3D" id="2.80.10.50">
    <property type="match status" value="1"/>
</dbReference>
<dbReference type="Gene3D" id="2.60.120.200">
    <property type="match status" value="1"/>
</dbReference>
<comment type="similarity">
    <text evidence="2 9">Belongs to the glycosyl hydrolase 54 family.</text>
</comment>
<dbReference type="Pfam" id="PF18758">
    <property type="entry name" value="KDZ"/>
    <property type="match status" value="1"/>
</dbReference>
<evidence type="ECO:0000313" key="13">
    <source>
        <dbReference type="EMBL" id="KAF7292704.1"/>
    </source>
</evidence>
<keyword evidence="8" id="KW-1015">Disulfide bond</keyword>
<protein>
    <recommendedName>
        <fullName evidence="9">Alpha-L-arabinofuranosidase</fullName>
        <ecNumber evidence="9">3.2.1.55</ecNumber>
    </recommendedName>
</protein>
<dbReference type="Proteomes" id="UP000636479">
    <property type="component" value="Unassembled WGS sequence"/>
</dbReference>
<evidence type="ECO:0000256" key="7">
    <source>
        <dbReference type="PIRSR" id="PIRSR638964-1"/>
    </source>
</evidence>
<dbReference type="Pfam" id="PF05270">
    <property type="entry name" value="AbfB"/>
    <property type="match status" value="1"/>
</dbReference>
<dbReference type="SUPFAM" id="SSF49899">
    <property type="entry name" value="Concanavalin A-like lectins/glucanases"/>
    <property type="match status" value="1"/>
</dbReference>
<keyword evidence="14" id="KW-1185">Reference proteome</keyword>
<comment type="caution">
    <text evidence="13">The sequence shown here is derived from an EMBL/GenBank/DDBJ whole genome shotgun (WGS) entry which is preliminary data.</text>
</comment>
<evidence type="ECO:0000256" key="4">
    <source>
        <dbReference type="ARBA" id="ARBA00022801"/>
    </source>
</evidence>
<evidence type="ECO:0000256" key="8">
    <source>
        <dbReference type="PIRSR" id="PIRSR638964-3"/>
    </source>
</evidence>
<comment type="subcellular location">
    <subcellularLocation>
        <location evidence="9">Secreted</location>
    </subcellularLocation>
</comment>
<dbReference type="InterPro" id="IPR036195">
    <property type="entry name" value="AbfB_ABD_sf"/>
</dbReference>
<sequence>MLPSSLAIYLLSLLAFVNAAPCDLYASGGTPCVAAHATTRALFDSFIGSLYQLKRGSDNATLNIAPLSAGGVANAAAQDSFCNGTTCLITIIYDQTGRGNHLTQAPPGGAAQGPEAKGLDSLAAGGGAPVTLNGRKAYGVFIPPGTGYRNDATNGIAVGDAAEGIYAVLDGTHYNDQCCFDYGNAETNAQDTGNGHMETIYFGTAGGSGAGSGPWVMADLENGLFSGQNRNSNPGDKTISSRFITAIVKGQPNNWAIKAGNAQSGTLTTMWSGPRPTDGYNPMKKEGAILLGVGGDNSNWAQGTFYEGAMTSGFPTDAVENAVQANIIGAGYATTSLVSGPAMSVGSIVSLRATTACCSNRYIAHSGSTISTQAVSSSDSIATRQSASWLVVSALSATAASTPGTYYLSNVRPVRYYIVPSTSGAGKYHLTPLKARDGRMKRVIQPTKSQAVRRAALRSQLALLLQGDSISDGPQTLGSTSEEPGGDQWVDEMPTDSLPVPYFEPVQVPLPPRRAAVSRFNLADAWGNLLPALEGPWSQFKQATYASPPTHIGPSLHHECQHACDTYINKSVDCLYPTLGPASKRPDPFRRSLTQAVLWSSNLRDRIALRWRRYLPFECLRRRLKCPQCPLLLPSVPPSDASTSASTAPTDAAPVPSNASATASNDASGHVLPASGTAHHADRLLHDRCPLCFGGVDWGKPLSSGGDVQLGGDACFSYRHLRSAGDGPIGYKPQYFVSKAKVEQVRRRVDEAKRRRPTQTLDDSCAENWTAANEKKKLVDPKRYDASGIFALICRHGQTLFCCNIDTPGEQHYYIIALLEEVIQLLPPDATISQAYDVGCVIDRSQYLFDVLGTGVRERIKFVLNAMHAYGHEWRCQLQTHVASGPLTSILPLSTQTVSTAWVTGYFGNNPKMFGRYYDAGNLLRRCGIPISDLRDEWAAQKAAQTSGRSHAPKRLRRDLDKVVALQAQIDAIEKSLGDVRESISNQTASNDSFRLLRELQATHADLERQAEALYSSLNIHQIYPALEGLPPELARLSCYYA</sequence>
<dbReference type="GO" id="GO:0045490">
    <property type="term" value="P:pectin catabolic process"/>
    <property type="evidence" value="ECO:0007669"/>
    <property type="project" value="TreeGrafter"/>
</dbReference>
<keyword evidence="6 9" id="KW-0326">Glycosidase</keyword>
<evidence type="ECO:0000256" key="6">
    <source>
        <dbReference type="ARBA" id="ARBA00023295"/>
    </source>
</evidence>
<feature type="active site" description="Proton donor" evidence="7">
    <location>
        <position position="296"/>
    </location>
</feature>
<feature type="disulfide bond" evidence="8">
    <location>
        <begin position="22"/>
        <end position="32"/>
    </location>
</feature>
<feature type="compositionally biased region" description="Polar residues" evidence="10">
    <location>
        <begin position="469"/>
        <end position="482"/>
    </location>
</feature>
<evidence type="ECO:0000256" key="3">
    <source>
        <dbReference type="ARBA" id="ARBA00022729"/>
    </source>
</evidence>
<keyword evidence="9" id="KW-0624">Polysaccharide degradation</keyword>
<comment type="pathway">
    <text evidence="9">Glycan metabolism; L-arabinan degradation.</text>
</comment>
<keyword evidence="3 9" id="KW-0732">Signal</keyword>
<evidence type="ECO:0000256" key="5">
    <source>
        <dbReference type="ARBA" id="ARBA00023180"/>
    </source>
</evidence>
<name>A0A8H6VYD7_9AGAR</name>
<evidence type="ECO:0000256" key="10">
    <source>
        <dbReference type="SAM" id="MobiDB-lite"/>
    </source>
</evidence>
<dbReference type="InterPro" id="IPR038964">
    <property type="entry name" value="ABFB"/>
</dbReference>
<dbReference type="GO" id="GO:0045493">
    <property type="term" value="P:xylan catabolic process"/>
    <property type="evidence" value="ECO:0007669"/>
    <property type="project" value="UniProtKB-KW"/>
</dbReference>
<dbReference type="GO" id="GO:0046556">
    <property type="term" value="F:alpha-L-arabinofuranosidase activity"/>
    <property type="evidence" value="ECO:0007669"/>
    <property type="project" value="UniProtKB-UniRule"/>
</dbReference>
<feature type="chain" id="PRO_5034955564" description="Alpha-L-arabinofuranosidase" evidence="9">
    <location>
        <begin position="20"/>
        <end position="1042"/>
    </location>
</feature>
<evidence type="ECO:0000256" key="2">
    <source>
        <dbReference type="ARBA" id="ARBA00006963"/>
    </source>
</evidence>
<keyword evidence="4 9" id="KW-0378">Hydrolase</keyword>
<dbReference type="FunFam" id="2.60.120.200:FF:000131">
    <property type="entry name" value="Probable alpha-L-arabinofuranosidase B"/>
    <property type="match status" value="1"/>
</dbReference>
<dbReference type="InterPro" id="IPR013320">
    <property type="entry name" value="ConA-like_dom_sf"/>
</dbReference>
<dbReference type="GO" id="GO:0005576">
    <property type="term" value="C:extracellular region"/>
    <property type="evidence" value="ECO:0007669"/>
    <property type="project" value="UniProtKB-SubCell"/>
</dbReference>
<feature type="signal peptide" evidence="9">
    <location>
        <begin position="1"/>
        <end position="19"/>
    </location>
</feature>
<accession>A0A8H6VYD7</accession>
<reference evidence="13" key="1">
    <citation type="submission" date="2020-05" db="EMBL/GenBank/DDBJ databases">
        <title>Mycena genomes resolve the evolution of fungal bioluminescence.</title>
        <authorList>
            <person name="Tsai I.J."/>
        </authorList>
    </citation>
    <scope>NUCLEOTIDE SEQUENCE</scope>
    <source>
        <strain evidence="13">171206Taipei</strain>
    </source>
</reference>
<comment type="catalytic activity">
    <reaction evidence="1 9">
        <text>Hydrolysis of terminal non-reducing alpha-L-arabinofuranoside residues in alpha-L-arabinosides.</text>
        <dbReference type="EC" id="3.2.1.55"/>
    </reaction>
</comment>
<evidence type="ECO:0000259" key="12">
    <source>
        <dbReference type="Pfam" id="PF09206"/>
    </source>
</evidence>
<feature type="compositionally biased region" description="Low complexity" evidence="10">
    <location>
        <begin position="640"/>
        <end position="668"/>
    </location>
</feature>
<dbReference type="GO" id="GO:0046373">
    <property type="term" value="P:L-arabinose metabolic process"/>
    <property type="evidence" value="ECO:0007669"/>
    <property type="project" value="UniProtKB-UniRule"/>
</dbReference>
<dbReference type="EMBL" id="JACAZF010000011">
    <property type="protein sequence ID" value="KAF7292704.1"/>
    <property type="molecule type" value="Genomic_DNA"/>
</dbReference>